<reference evidence="1" key="1">
    <citation type="journal article" date="2020" name="mSystems">
        <title>Genome- and Community-Level Interaction Insights into Carbon Utilization and Element Cycling Functions of Hydrothermarchaeota in Hydrothermal Sediment.</title>
        <authorList>
            <person name="Zhou Z."/>
            <person name="Liu Y."/>
            <person name="Xu W."/>
            <person name="Pan J."/>
            <person name="Luo Z.H."/>
            <person name="Li M."/>
        </authorList>
    </citation>
    <scope>NUCLEOTIDE SEQUENCE [LARGE SCALE GENOMIC DNA]</scope>
    <source>
        <strain evidence="1">SpSt-23</strain>
    </source>
</reference>
<accession>A0A7C2FRK9</accession>
<sequence>MVKLEEIVEKIRNYASTQWKPLNNEDSRRPAEAVEKGGDVELLAEPREALKYLDSSFAKESLYFNIYAVDSSSRVVETPYVFLAITTGSLISRFTGKGLDCPPIGFITGAVEDACRFLTIIPNLQAPIEFDDKLSGFLYRDNPVGVRYDQDYNKYVLLEETRLLTESYLVSKSLEEGLLENSILLVDGPLIYPSTIEVSPALLGKV</sequence>
<dbReference type="AlphaFoldDB" id="A0A7C2FRK9"/>
<evidence type="ECO:0008006" key="2">
    <source>
        <dbReference type="Google" id="ProtNLM"/>
    </source>
</evidence>
<dbReference type="EMBL" id="DSJT01000035">
    <property type="protein sequence ID" value="HEF87903.1"/>
    <property type="molecule type" value="Genomic_DNA"/>
</dbReference>
<name>A0A7C2FRK9_9CREN</name>
<organism evidence="1">
    <name type="scientific">Thermosphaera aggregans</name>
    <dbReference type="NCBI Taxonomy" id="54254"/>
    <lineage>
        <taxon>Archaea</taxon>
        <taxon>Thermoproteota</taxon>
        <taxon>Thermoprotei</taxon>
        <taxon>Desulfurococcales</taxon>
        <taxon>Desulfurococcaceae</taxon>
        <taxon>Thermosphaera</taxon>
    </lineage>
</organism>
<protein>
    <recommendedName>
        <fullName evidence="2">NurA domain-containing protein</fullName>
    </recommendedName>
</protein>
<evidence type="ECO:0000313" key="1">
    <source>
        <dbReference type="EMBL" id="HEF87903.1"/>
    </source>
</evidence>
<comment type="caution">
    <text evidence="1">The sequence shown here is derived from an EMBL/GenBank/DDBJ whole genome shotgun (WGS) entry which is preliminary data.</text>
</comment>
<proteinExistence type="predicted"/>
<gene>
    <name evidence="1" type="ORF">ENP55_06500</name>
</gene>